<evidence type="ECO:0000256" key="10">
    <source>
        <dbReference type="SAM" id="SignalP"/>
    </source>
</evidence>
<feature type="domain" description="Peptidase S11 D-alanyl-D-alanine carboxypeptidase A N-terminal" evidence="11">
    <location>
        <begin position="39"/>
        <end position="276"/>
    </location>
</feature>
<feature type="compositionally biased region" description="Basic residues" evidence="8">
    <location>
        <begin position="470"/>
        <end position="481"/>
    </location>
</feature>
<keyword evidence="12" id="KW-0645">Protease</keyword>
<reference evidence="12 13" key="1">
    <citation type="submission" date="2020-08" db="EMBL/GenBank/DDBJ databases">
        <title>Genome public.</title>
        <authorList>
            <person name="Liu C."/>
            <person name="Sun Q."/>
        </authorList>
    </citation>
    <scope>NUCLEOTIDE SEQUENCE [LARGE SCALE GENOMIC DNA]</scope>
    <source>
        <strain evidence="12 13">NSJ-37</strain>
    </source>
</reference>
<organism evidence="12 13">
    <name type="scientific">Jutongia huaianensis</name>
    <dbReference type="NCBI Taxonomy" id="2763668"/>
    <lineage>
        <taxon>Bacteria</taxon>
        <taxon>Bacillati</taxon>
        <taxon>Bacillota</taxon>
        <taxon>Clostridia</taxon>
        <taxon>Lachnospirales</taxon>
        <taxon>Lachnospiraceae</taxon>
        <taxon>Jutongia</taxon>
    </lineage>
</organism>
<evidence type="ECO:0000256" key="9">
    <source>
        <dbReference type="SAM" id="Phobius"/>
    </source>
</evidence>
<evidence type="ECO:0000256" key="6">
    <source>
        <dbReference type="ARBA" id="ARBA00023316"/>
    </source>
</evidence>
<feature type="transmembrane region" description="Helical" evidence="9">
    <location>
        <begin position="445"/>
        <end position="465"/>
    </location>
</feature>
<keyword evidence="9" id="KW-0812">Transmembrane</keyword>
<evidence type="ECO:0000256" key="4">
    <source>
        <dbReference type="ARBA" id="ARBA00022960"/>
    </source>
</evidence>
<feature type="chain" id="PRO_5046148873" evidence="10">
    <location>
        <begin position="28"/>
        <end position="552"/>
    </location>
</feature>
<dbReference type="InterPro" id="IPR012338">
    <property type="entry name" value="Beta-lactam/transpept-like"/>
</dbReference>
<evidence type="ECO:0000256" key="5">
    <source>
        <dbReference type="ARBA" id="ARBA00022984"/>
    </source>
</evidence>
<dbReference type="InterPro" id="IPR001967">
    <property type="entry name" value="Peptidase_S11_N"/>
</dbReference>
<feature type="compositionally biased region" description="Basic residues" evidence="8">
    <location>
        <begin position="530"/>
        <end position="539"/>
    </location>
</feature>
<keyword evidence="9" id="KW-1133">Transmembrane helix</keyword>
<keyword evidence="13" id="KW-1185">Reference proteome</keyword>
<comment type="similarity">
    <text evidence="1 7">Belongs to the peptidase S11 family.</text>
</comment>
<evidence type="ECO:0000313" key="13">
    <source>
        <dbReference type="Proteomes" id="UP000606193"/>
    </source>
</evidence>
<evidence type="ECO:0000256" key="3">
    <source>
        <dbReference type="ARBA" id="ARBA00022801"/>
    </source>
</evidence>
<dbReference type="Gene3D" id="3.40.710.10">
    <property type="entry name" value="DD-peptidase/beta-lactamase superfamily"/>
    <property type="match status" value="1"/>
</dbReference>
<feature type="region of interest" description="Disordered" evidence="8">
    <location>
        <begin position="470"/>
        <end position="552"/>
    </location>
</feature>
<dbReference type="PANTHER" id="PTHR21581:SF6">
    <property type="entry name" value="TRAFFICKING PROTEIN PARTICLE COMPLEX SUBUNIT 12"/>
    <property type="match status" value="1"/>
</dbReference>
<comment type="caution">
    <text evidence="12">The sequence shown here is derived from an EMBL/GenBank/DDBJ whole genome shotgun (WGS) entry which is preliminary data.</text>
</comment>
<evidence type="ECO:0000256" key="7">
    <source>
        <dbReference type="RuleBase" id="RU004016"/>
    </source>
</evidence>
<keyword evidence="2 10" id="KW-0732">Signal</keyword>
<sequence>MKRKRIFAALMAGIIMVGSICSSTAQAAAKWPKGPDKGSLSSASAIVMELSTGTVLYSKNIHKKHYPASITKIMTSLLTLENSSPSDVVTFTEAEAHGIETGSSSMYCVPGEKFTIEQVLYGIMLQSANEMCLVAADHVAGSVDKFVEMMNQRVAQLGLKDTHFMNPNGLHNDDHYTSAYDMACIAREAWKNPSFQKICGTRTYQVKSTNKRKASEILGGQLLNHHQMINGYETSSRYEKDYVIGGKTGYTSMAHSTLVTFAEKDGMQLVSVIMKGNSPKQGEPNEYTDTTRILDYAFEKFSKHAVNGENSDVNENLFNTFDSYFNADQSPLRLSAESAVILPKGVALRKAKQQIQYDNSVKLQDGENVIGTVKYTYDGRMVGSTDIIYDSTKSASHLDEASRRIVDSEIRQIKTNNKKHAVILQKLSGIKYSFYNMVSFFRDRVILVIVAALVILLIVLLVLNYRMNSRRKRRSRTRSRRASGGMSLNSRRSFSASKRKGRRRRGADYTSSRRTTGAKMSDSGSSISARKMKKNRKKTRESFGRSFYDFDK</sequence>
<dbReference type="PRINTS" id="PR00725">
    <property type="entry name" value="DADACBPTASE1"/>
</dbReference>
<dbReference type="Pfam" id="PF00768">
    <property type="entry name" value="Peptidase_S11"/>
    <property type="match status" value="1"/>
</dbReference>
<accession>A0ABR7N2R7</accession>
<feature type="signal peptide" evidence="10">
    <location>
        <begin position="1"/>
        <end position="27"/>
    </location>
</feature>
<name>A0ABR7N2R7_9FIRM</name>
<keyword evidence="4" id="KW-0133">Cell shape</keyword>
<dbReference type="InterPro" id="IPR018044">
    <property type="entry name" value="Peptidase_S11"/>
</dbReference>
<gene>
    <name evidence="12" type="ORF">H8704_06815</name>
</gene>
<dbReference type="EMBL" id="JACRSX010000006">
    <property type="protein sequence ID" value="MBC8562342.1"/>
    <property type="molecule type" value="Genomic_DNA"/>
</dbReference>
<evidence type="ECO:0000256" key="2">
    <source>
        <dbReference type="ARBA" id="ARBA00022729"/>
    </source>
</evidence>
<dbReference type="SUPFAM" id="SSF56601">
    <property type="entry name" value="beta-lactamase/transpeptidase-like"/>
    <property type="match status" value="1"/>
</dbReference>
<dbReference type="RefSeq" id="WP_249297765.1">
    <property type="nucleotide sequence ID" value="NZ_JACRSX010000006.1"/>
</dbReference>
<evidence type="ECO:0000256" key="1">
    <source>
        <dbReference type="ARBA" id="ARBA00007164"/>
    </source>
</evidence>
<feature type="compositionally biased region" description="Basic and acidic residues" evidence="8">
    <location>
        <begin position="540"/>
        <end position="552"/>
    </location>
</feature>
<protein>
    <submittedName>
        <fullName evidence="12">D-alanyl-D-alanine carboxypeptidase</fullName>
    </submittedName>
</protein>
<dbReference type="GO" id="GO:0004180">
    <property type="term" value="F:carboxypeptidase activity"/>
    <property type="evidence" value="ECO:0007669"/>
    <property type="project" value="UniProtKB-KW"/>
</dbReference>
<keyword evidence="6" id="KW-0961">Cell wall biogenesis/degradation</keyword>
<evidence type="ECO:0000313" key="12">
    <source>
        <dbReference type="EMBL" id="MBC8562342.1"/>
    </source>
</evidence>
<dbReference type="PANTHER" id="PTHR21581">
    <property type="entry name" value="D-ALANYL-D-ALANINE CARBOXYPEPTIDASE"/>
    <property type="match status" value="1"/>
</dbReference>
<evidence type="ECO:0000256" key="8">
    <source>
        <dbReference type="SAM" id="MobiDB-lite"/>
    </source>
</evidence>
<keyword evidence="5" id="KW-0573">Peptidoglycan synthesis</keyword>
<proteinExistence type="inferred from homology"/>
<keyword evidence="9" id="KW-0472">Membrane</keyword>
<keyword evidence="12" id="KW-0121">Carboxypeptidase</keyword>
<keyword evidence="3" id="KW-0378">Hydrolase</keyword>
<evidence type="ECO:0000259" key="11">
    <source>
        <dbReference type="Pfam" id="PF00768"/>
    </source>
</evidence>
<dbReference type="Proteomes" id="UP000606193">
    <property type="component" value="Unassembled WGS sequence"/>
</dbReference>